<dbReference type="Proteomes" id="UP001501446">
    <property type="component" value="Unassembled WGS sequence"/>
</dbReference>
<evidence type="ECO:0000313" key="2">
    <source>
        <dbReference type="Proteomes" id="UP001501446"/>
    </source>
</evidence>
<sequence>MTPRSTDMSGFVTALVPMLSRSLAEEFNVFRVMHHGTHEKQLSNVFEPSRLLCRLHMGCAAGWGAVI</sequence>
<dbReference type="EMBL" id="BAABLN010000064">
    <property type="protein sequence ID" value="GAA4707079.1"/>
    <property type="molecule type" value="Genomic_DNA"/>
</dbReference>
<dbReference type="RefSeq" id="WP_345311860.1">
    <property type="nucleotide sequence ID" value="NZ_BAABLN010000064.1"/>
</dbReference>
<comment type="caution">
    <text evidence="1">The sequence shown here is derived from an EMBL/GenBank/DDBJ whole genome shotgun (WGS) entry which is preliminary data.</text>
</comment>
<accession>A0ABP8XHY9</accession>
<organism evidence="1 2">
    <name type="scientific">Kocuria gwangalliensis</name>
    <dbReference type="NCBI Taxonomy" id="501592"/>
    <lineage>
        <taxon>Bacteria</taxon>
        <taxon>Bacillati</taxon>
        <taxon>Actinomycetota</taxon>
        <taxon>Actinomycetes</taxon>
        <taxon>Micrococcales</taxon>
        <taxon>Micrococcaceae</taxon>
        <taxon>Kocuria</taxon>
    </lineage>
</organism>
<reference evidence="2" key="1">
    <citation type="journal article" date="2019" name="Int. J. Syst. Evol. Microbiol.">
        <title>The Global Catalogue of Microorganisms (GCM) 10K type strain sequencing project: providing services to taxonomists for standard genome sequencing and annotation.</title>
        <authorList>
            <consortium name="The Broad Institute Genomics Platform"/>
            <consortium name="The Broad Institute Genome Sequencing Center for Infectious Disease"/>
            <person name="Wu L."/>
            <person name="Ma J."/>
        </authorList>
    </citation>
    <scope>NUCLEOTIDE SEQUENCE [LARGE SCALE GENOMIC DNA]</scope>
    <source>
        <strain evidence="2">JCM 18958</strain>
    </source>
</reference>
<keyword evidence="2" id="KW-1185">Reference proteome</keyword>
<protein>
    <submittedName>
        <fullName evidence="1">Uncharacterized protein</fullName>
    </submittedName>
</protein>
<proteinExistence type="predicted"/>
<evidence type="ECO:0000313" key="1">
    <source>
        <dbReference type="EMBL" id="GAA4707079.1"/>
    </source>
</evidence>
<gene>
    <name evidence="1" type="ORF">GCM10025781_27130</name>
</gene>
<name>A0ABP8XHY9_9MICC</name>